<dbReference type="SUPFAM" id="SSF52540">
    <property type="entry name" value="P-loop containing nucleoside triphosphate hydrolases"/>
    <property type="match status" value="1"/>
</dbReference>
<evidence type="ECO:0000313" key="1">
    <source>
        <dbReference type="EMBL" id="SKM35296.1"/>
    </source>
</evidence>
<dbReference type="Pfam" id="PF13671">
    <property type="entry name" value="AAA_33"/>
    <property type="match status" value="1"/>
</dbReference>
<name>A0A1U5LFD7_9MYCO</name>
<dbReference type="InterPro" id="IPR052732">
    <property type="entry name" value="Cell-binding_unc_protein"/>
</dbReference>
<dbReference type="Proteomes" id="UP000190074">
    <property type="component" value="Unassembled WGS sequence"/>
</dbReference>
<reference evidence="1 2" key="1">
    <citation type="submission" date="2016-11" db="EMBL/GenBank/DDBJ databases">
        <authorList>
            <consortium name="Pathogen Informatics"/>
        </authorList>
    </citation>
    <scope>NUCLEOTIDE SEQUENCE [LARGE SCALE GENOMIC DNA]</scope>
    <source>
        <strain evidence="1 2">911</strain>
    </source>
</reference>
<protein>
    <submittedName>
        <fullName evidence="1">Predicted kinase</fullName>
    </submittedName>
</protein>
<dbReference type="Gene3D" id="3.40.50.300">
    <property type="entry name" value="P-loop containing nucleotide triphosphate hydrolases"/>
    <property type="match status" value="1"/>
</dbReference>
<dbReference type="InterPro" id="IPR027417">
    <property type="entry name" value="P-loop_NTPase"/>
</dbReference>
<dbReference type="PANTHER" id="PTHR43883:SF1">
    <property type="entry name" value="GLUCONOKINASE"/>
    <property type="match status" value="1"/>
</dbReference>
<proteinExistence type="predicted"/>
<dbReference type="InterPro" id="IPR011009">
    <property type="entry name" value="Kinase-like_dom_sf"/>
</dbReference>
<evidence type="ECO:0000313" key="2">
    <source>
        <dbReference type="Proteomes" id="UP000190074"/>
    </source>
</evidence>
<keyword evidence="1" id="KW-0418">Kinase</keyword>
<dbReference type="AlphaFoldDB" id="A0A1U5LFD7"/>
<dbReference type="EMBL" id="FVGW01000007">
    <property type="protein sequence ID" value="SKM35296.1"/>
    <property type="molecule type" value="Genomic_DNA"/>
</dbReference>
<organism evidence="1 2">
    <name type="scientific">Mycobacteroides abscessus subsp. massiliense</name>
    <dbReference type="NCBI Taxonomy" id="1962118"/>
    <lineage>
        <taxon>Bacteria</taxon>
        <taxon>Bacillati</taxon>
        <taxon>Actinomycetota</taxon>
        <taxon>Actinomycetes</taxon>
        <taxon>Mycobacteriales</taxon>
        <taxon>Mycobacteriaceae</taxon>
        <taxon>Mycobacteroides</taxon>
        <taxon>Mycobacteroides abscessus</taxon>
    </lineage>
</organism>
<accession>A0A1U5LFD7</accession>
<dbReference type="SUPFAM" id="SSF56112">
    <property type="entry name" value="Protein kinase-like (PK-like)"/>
    <property type="match status" value="1"/>
</dbReference>
<sequence>MVSTCDAEAQIYETHTGVVILIGGFAYKVKKPLTTDFLDFSTVELRESACIREVFLNRRMAPESYRGVAHLSDPAGALSEPVIVMRRYPNSARLATRVRACIDVEPDLAAIAEVLARFHATAERGAAIDQSGSANAVAARWDENIAVLTSFAGSVVDGDSLREIRTLSEEFMIGRRQLFADRIESGLVVDGHGDLQAEDIFCMPAGPVLLDCLEFDDTLRYVDCVDDVAFLAMDLEFLGRSDLADYLIDQYSRASRIHTPESLWHFYIAYRAVVRAKVDCIRFTQGRAESAPGATSHLELALEHLRAGAVRLIRIGGGPGTGKTTIASALSKTIGVQVISTDVVRRQLHEQGVITGDPGTLNGGLYSEQNVSTVYDTVLRYAQTLLTRGQSVILDGTWRDPSRREQTHRLAHETHSLLYEFECKLPLGEAQDRIACRRHTPSDATPAVAAALNAGHDESRTEHRIDTSQPIAESVAQIEAVCRLRSHIRARGDYPRHETP</sequence>
<keyword evidence="1" id="KW-0808">Transferase</keyword>
<dbReference type="PANTHER" id="PTHR43883">
    <property type="entry name" value="SLR0207 PROTEIN"/>
    <property type="match status" value="1"/>
</dbReference>
<dbReference type="GO" id="GO:0016301">
    <property type="term" value="F:kinase activity"/>
    <property type="evidence" value="ECO:0007669"/>
    <property type="project" value="UniProtKB-KW"/>
</dbReference>
<gene>
    <name evidence="1" type="ORF">SAMEA2259716_03674</name>
</gene>